<evidence type="ECO:0000256" key="1">
    <source>
        <dbReference type="ARBA" id="ARBA00004370"/>
    </source>
</evidence>
<dbReference type="InterPro" id="IPR001295">
    <property type="entry name" value="Dihydroorotate_DH_CS"/>
</dbReference>
<dbReference type="NCBIfam" id="TIGR01036">
    <property type="entry name" value="pyrD_sub2"/>
    <property type="match status" value="1"/>
</dbReference>
<evidence type="ECO:0000256" key="3">
    <source>
        <dbReference type="ARBA" id="ARBA00005359"/>
    </source>
</evidence>
<dbReference type="InterPro" id="IPR013785">
    <property type="entry name" value="Aldolase_TIM"/>
</dbReference>
<evidence type="ECO:0000256" key="4">
    <source>
        <dbReference type="ARBA" id="ARBA00012791"/>
    </source>
</evidence>
<dbReference type="GeneID" id="136990959"/>
<dbReference type="InterPro" id="IPR005719">
    <property type="entry name" value="Dihydroorotate_DH_2"/>
</dbReference>
<proteinExistence type="inferred from homology"/>
<comment type="function">
    <text evidence="10">Catalyzes the conversion of dihydroorotate to orotate with quinone as electron acceptor. Required for UMP biosynthesis via de novo pathway.</text>
</comment>
<evidence type="ECO:0000256" key="7">
    <source>
        <dbReference type="ARBA" id="ARBA00022643"/>
    </source>
</evidence>
<feature type="domain" description="Dihydroorotate dehydrogenase catalytic" evidence="14">
    <location>
        <begin position="71"/>
        <end position="265"/>
    </location>
</feature>
<evidence type="ECO:0000256" key="13">
    <source>
        <dbReference type="SAM" id="MobiDB-lite"/>
    </source>
</evidence>
<evidence type="ECO:0000256" key="10">
    <source>
        <dbReference type="ARBA" id="ARBA00033714"/>
    </source>
</evidence>
<dbReference type="CDD" id="cd04738">
    <property type="entry name" value="DHOD_2_like"/>
    <property type="match status" value="1"/>
</dbReference>
<dbReference type="InterPro" id="IPR050074">
    <property type="entry name" value="DHO_dehydrogenase"/>
</dbReference>
<comment type="cofactor">
    <cofactor evidence="12">
        <name>FMN</name>
        <dbReference type="ChEBI" id="CHEBI:58210"/>
    </cofactor>
    <text evidence="12">Binds 1 FMN per subunit.</text>
</comment>
<evidence type="ECO:0000256" key="9">
    <source>
        <dbReference type="ARBA" id="ARBA00023136"/>
    </source>
</evidence>
<dbReference type="SUPFAM" id="SSF51395">
    <property type="entry name" value="FMN-linked oxidoreductases"/>
    <property type="match status" value="2"/>
</dbReference>
<protein>
    <recommendedName>
        <fullName evidence="5 12">Dihydroorotate dehydrogenase (quinone), mitochondrial</fullName>
        <shortName evidence="12">DHOdehase</shortName>
        <ecNumber evidence="4 12">1.3.5.2</ecNumber>
    </recommendedName>
</protein>
<sequence>MAALRRRVLAAAAAGGGLLLGWALATGDERLYVAAVMPVLRAVPPEAAHGLALRAAACGLLPSGRPDSPILEVHVFGQRFCNPVGLAAGFDKHGEAVDGLYKMGFGFVEVGTVTPQPQEGNPKPRVFRLAEDEAVINRYGFNSHGHAAVERRLRARQQTQLRLTEAGMPLGINLGKNKSSADAAADYVAGVRTLGPLADYLVVNVSSPNTPGLRDLQGRAELHSLLTKVLAERDVLPCERKPAVLVKIAPDLSAQDKQDIASVVCEVRPGGRAVAEGAGRAHLSPPSLAELSSASMAGPAEAASCAGAVGSEERRGEERQGGHLPRRCGAPAGSWRQPAGGLGQGKAAHAAARARARAPQVGVDGLIISNTTVSRPGGLRGRQRAEPGGLSGTPLRELSTQTVRDMYALTRGRVPIVGVGGVSSGRDALEKIRAGASLVQMYTALVYRGPPAVAAVKRELEELLRGSRASQRPWERITGDEAPRDPGLAGRSRGKTGAAGCSQRGTAPAPAPGSRPWEGSVASGAGPCGRQRWLHAATAARGHVPPLLAGRWQPRRALAVQPGTALGCGQQPRKGTLARPRQPALLALAGVQRASALPAARTAAPGPAPRVNKDAAHLLLCAALRPHLGLTGLRGHALLLLG</sequence>
<feature type="region of interest" description="Disordered" evidence="13">
    <location>
        <begin position="467"/>
        <end position="525"/>
    </location>
</feature>
<gene>
    <name evidence="16" type="primary">DHODH</name>
</gene>
<evidence type="ECO:0000313" key="16">
    <source>
        <dbReference type="RefSeq" id="XP_067158369.1"/>
    </source>
</evidence>
<dbReference type="InterPro" id="IPR005720">
    <property type="entry name" value="Dihydroorotate_DH_cat"/>
</dbReference>
<feature type="compositionally biased region" description="Basic and acidic residues" evidence="13">
    <location>
        <begin position="311"/>
        <end position="321"/>
    </location>
</feature>
<evidence type="ECO:0000256" key="12">
    <source>
        <dbReference type="RuleBase" id="RU361255"/>
    </source>
</evidence>
<name>A0ABM4F0B2_9AVES</name>
<comment type="catalytic activity">
    <reaction evidence="11 12">
        <text>(S)-dihydroorotate + a quinone = orotate + a quinol</text>
        <dbReference type="Rhea" id="RHEA:30187"/>
        <dbReference type="ChEBI" id="CHEBI:24646"/>
        <dbReference type="ChEBI" id="CHEBI:30839"/>
        <dbReference type="ChEBI" id="CHEBI:30864"/>
        <dbReference type="ChEBI" id="CHEBI:132124"/>
        <dbReference type="EC" id="1.3.5.2"/>
    </reaction>
</comment>
<dbReference type="PANTHER" id="PTHR48109">
    <property type="entry name" value="DIHYDROOROTATE DEHYDROGENASE (QUINONE), MITOCHONDRIAL-RELATED"/>
    <property type="match status" value="1"/>
</dbReference>
<dbReference type="EC" id="1.3.5.2" evidence="4 12"/>
<keyword evidence="8 12" id="KW-0560">Oxidoreductase</keyword>
<dbReference type="PANTHER" id="PTHR48109:SF4">
    <property type="entry name" value="DIHYDROOROTATE DEHYDROGENASE (QUINONE), MITOCHONDRIAL"/>
    <property type="match status" value="1"/>
</dbReference>
<keyword evidence="12" id="KW-0496">Mitochondrion</keyword>
<dbReference type="PROSITE" id="PS00911">
    <property type="entry name" value="DHODEHASE_1"/>
    <property type="match status" value="1"/>
</dbReference>
<organism evidence="15 16">
    <name type="scientific">Apteryx mantelli</name>
    <name type="common">North Island brown kiwi</name>
    <dbReference type="NCBI Taxonomy" id="2696672"/>
    <lineage>
        <taxon>Eukaryota</taxon>
        <taxon>Metazoa</taxon>
        <taxon>Chordata</taxon>
        <taxon>Craniata</taxon>
        <taxon>Vertebrata</taxon>
        <taxon>Euteleostomi</taxon>
        <taxon>Archelosauria</taxon>
        <taxon>Archosauria</taxon>
        <taxon>Dinosauria</taxon>
        <taxon>Saurischia</taxon>
        <taxon>Theropoda</taxon>
        <taxon>Coelurosauria</taxon>
        <taxon>Aves</taxon>
        <taxon>Palaeognathae</taxon>
        <taxon>Apterygiformes</taxon>
        <taxon>Apterygidae</taxon>
        <taxon>Apteryx</taxon>
    </lineage>
</organism>
<evidence type="ECO:0000256" key="5">
    <source>
        <dbReference type="ARBA" id="ARBA00017599"/>
    </source>
</evidence>
<dbReference type="Proteomes" id="UP001652627">
    <property type="component" value="Chromosome 10"/>
</dbReference>
<feature type="region of interest" description="Disordered" evidence="13">
    <location>
        <begin position="374"/>
        <end position="394"/>
    </location>
</feature>
<feature type="compositionally biased region" description="Basic and acidic residues" evidence="13">
    <location>
        <begin position="473"/>
        <end position="484"/>
    </location>
</feature>
<dbReference type="PROSITE" id="PS00912">
    <property type="entry name" value="DHODEHASE_2"/>
    <property type="match status" value="1"/>
</dbReference>
<feature type="region of interest" description="Disordered" evidence="13">
    <location>
        <begin position="307"/>
        <end position="343"/>
    </location>
</feature>
<comment type="pathway">
    <text evidence="2 12">Pyrimidine metabolism; UMP biosynthesis via de novo pathway; orotate from (S)-dihydroorotate (quinone route): step 1/1.</text>
</comment>
<evidence type="ECO:0000256" key="11">
    <source>
        <dbReference type="ARBA" id="ARBA00048639"/>
    </source>
</evidence>
<reference evidence="16" key="1">
    <citation type="submission" date="2025-08" db="UniProtKB">
        <authorList>
            <consortium name="RefSeq"/>
        </authorList>
    </citation>
    <scope>IDENTIFICATION</scope>
    <source>
        <tissue evidence="16">Blood</tissue>
    </source>
</reference>
<dbReference type="RefSeq" id="XP_067158369.1">
    <property type="nucleotide sequence ID" value="XM_067302268.1"/>
</dbReference>
<evidence type="ECO:0000256" key="2">
    <source>
        <dbReference type="ARBA" id="ARBA00005161"/>
    </source>
</evidence>
<feature type="region of interest" description="Disordered" evidence="13">
    <location>
        <begin position="276"/>
        <end position="295"/>
    </location>
</feature>
<keyword evidence="7 12" id="KW-0288">FMN</keyword>
<evidence type="ECO:0000259" key="14">
    <source>
        <dbReference type="Pfam" id="PF01180"/>
    </source>
</evidence>
<feature type="domain" description="Dihydroorotate dehydrogenase catalytic" evidence="14">
    <location>
        <begin position="353"/>
        <end position="464"/>
    </location>
</feature>
<keyword evidence="15" id="KW-1185">Reference proteome</keyword>
<comment type="subcellular location">
    <subcellularLocation>
        <location evidence="1">Membrane</location>
    </subcellularLocation>
    <subcellularLocation>
        <location evidence="12">Mitochondrion inner membrane</location>
        <topology evidence="12">Single-pass membrane protein</topology>
    </subcellularLocation>
</comment>
<evidence type="ECO:0000256" key="6">
    <source>
        <dbReference type="ARBA" id="ARBA00022630"/>
    </source>
</evidence>
<accession>A0ABM4F0B2</accession>
<comment type="similarity">
    <text evidence="3 12">Belongs to the dihydroorotate dehydrogenase family. Type 2 subfamily.</text>
</comment>
<keyword evidence="9" id="KW-0472">Membrane</keyword>
<keyword evidence="6 12" id="KW-0285">Flavoprotein</keyword>
<evidence type="ECO:0000256" key="8">
    <source>
        <dbReference type="ARBA" id="ARBA00023002"/>
    </source>
</evidence>
<keyword evidence="12" id="KW-0999">Mitochondrion inner membrane</keyword>
<evidence type="ECO:0000313" key="15">
    <source>
        <dbReference type="Proteomes" id="UP001652627"/>
    </source>
</evidence>
<dbReference type="Gene3D" id="3.20.20.70">
    <property type="entry name" value="Aldolase class I"/>
    <property type="match status" value="2"/>
</dbReference>
<dbReference type="Pfam" id="PF01180">
    <property type="entry name" value="DHO_dh"/>
    <property type="match status" value="2"/>
</dbReference>